<keyword evidence="2" id="KW-0732">Signal</keyword>
<feature type="domain" description="Outer membrane protein beta-barrel" evidence="6">
    <location>
        <begin position="40"/>
        <end position="169"/>
    </location>
</feature>
<name>A0A7S8C8P6_9HYPH</name>
<evidence type="ECO:0000256" key="2">
    <source>
        <dbReference type="ARBA" id="ARBA00022729"/>
    </source>
</evidence>
<evidence type="ECO:0000256" key="4">
    <source>
        <dbReference type="ARBA" id="ARBA00023237"/>
    </source>
</evidence>
<evidence type="ECO:0000259" key="6">
    <source>
        <dbReference type="Pfam" id="PF13505"/>
    </source>
</evidence>
<dbReference type="KEGG" id="kmn:HW532_21600"/>
<keyword evidence="3" id="KW-0472">Membrane</keyword>
<dbReference type="SUPFAM" id="SSF56925">
    <property type="entry name" value="OMPA-like"/>
    <property type="match status" value="1"/>
</dbReference>
<gene>
    <name evidence="7" type="ORF">HW532_21600</name>
</gene>
<dbReference type="Pfam" id="PF13505">
    <property type="entry name" value="OMP_b-brl"/>
    <property type="match status" value="1"/>
</dbReference>
<dbReference type="PANTHER" id="PTHR34001">
    <property type="entry name" value="BLL7405 PROTEIN"/>
    <property type="match status" value="1"/>
</dbReference>
<evidence type="ECO:0000313" key="8">
    <source>
        <dbReference type="Proteomes" id="UP000593594"/>
    </source>
</evidence>
<dbReference type="EMBL" id="CP058214">
    <property type="protein sequence ID" value="QPC45458.1"/>
    <property type="molecule type" value="Genomic_DNA"/>
</dbReference>
<proteinExistence type="inferred from homology"/>
<dbReference type="Gene3D" id="2.40.160.20">
    <property type="match status" value="1"/>
</dbReference>
<evidence type="ECO:0000256" key="3">
    <source>
        <dbReference type="ARBA" id="ARBA00023136"/>
    </source>
</evidence>
<dbReference type="InterPro" id="IPR011250">
    <property type="entry name" value="OMP/PagP_B-barrel"/>
</dbReference>
<dbReference type="AlphaFoldDB" id="A0A7S8C8P6"/>
<dbReference type="InterPro" id="IPR027385">
    <property type="entry name" value="Beta-barrel_OMP"/>
</dbReference>
<dbReference type="PANTHER" id="PTHR34001:SF3">
    <property type="entry name" value="BLL7405 PROTEIN"/>
    <property type="match status" value="1"/>
</dbReference>
<comment type="subcellular location">
    <subcellularLocation>
        <location evidence="1">Cell outer membrane</location>
    </subcellularLocation>
</comment>
<evidence type="ECO:0000256" key="1">
    <source>
        <dbReference type="ARBA" id="ARBA00004442"/>
    </source>
</evidence>
<reference evidence="7 8" key="1">
    <citation type="submission" date="2020-06" db="EMBL/GenBank/DDBJ databases">
        <title>Genome sequence of 2 isolates from Red Sea Mangroves.</title>
        <authorList>
            <person name="Sefrji F."/>
            <person name="Michoud G."/>
            <person name="Merlino G."/>
            <person name="Daffonchio D."/>
        </authorList>
    </citation>
    <scope>NUCLEOTIDE SEQUENCE [LARGE SCALE GENOMIC DNA]</scope>
    <source>
        <strain evidence="7 8">R1DC25</strain>
    </source>
</reference>
<dbReference type="InterPro" id="IPR051692">
    <property type="entry name" value="OMP-like"/>
</dbReference>
<evidence type="ECO:0000256" key="5">
    <source>
        <dbReference type="ARBA" id="ARBA00038306"/>
    </source>
</evidence>
<dbReference type="GO" id="GO:0009279">
    <property type="term" value="C:cell outer membrane"/>
    <property type="evidence" value="ECO:0007669"/>
    <property type="project" value="UniProtKB-SubCell"/>
</dbReference>
<organism evidence="7 8">
    <name type="scientific">Kaustia mangrovi</name>
    <dbReference type="NCBI Taxonomy" id="2593653"/>
    <lineage>
        <taxon>Bacteria</taxon>
        <taxon>Pseudomonadati</taxon>
        <taxon>Pseudomonadota</taxon>
        <taxon>Alphaproteobacteria</taxon>
        <taxon>Hyphomicrobiales</taxon>
        <taxon>Parvibaculaceae</taxon>
        <taxon>Kaustia</taxon>
    </lineage>
</organism>
<protein>
    <submittedName>
        <fullName evidence="7">Porin family protein</fullName>
    </submittedName>
</protein>
<dbReference type="Proteomes" id="UP000593594">
    <property type="component" value="Chromosome"/>
</dbReference>
<sequence length="169" mass="19164">MSALDTDNDYRASDITDLYEGESYNYHLREHLDAKSRVEWFGTIRSRLGFTPVDRLLVYATGGLAYGRVKSTGNYDWHEYGFWWGEGDHFFDRSGGFNGSNSQVRWGWTVGAGAEYAIARNATVKAEYLFVDLGKKHHTVSNPADSGESISWKDSVKLNVVRVGLNYQF</sequence>
<accession>A0A7S8C8P6</accession>
<keyword evidence="4" id="KW-0998">Cell outer membrane</keyword>
<keyword evidence="8" id="KW-1185">Reference proteome</keyword>
<evidence type="ECO:0000313" key="7">
    <source>
        <dbReference type="EMBL" id="QPC45458.1"/>
    </source>
</evidence>
<comment type="similarity">
    <text evidence="5">Belongs to the Omp25/RopB family.</text>
</comment>